<evidence type="ECO:0000313" key="2">
    <source>
        <dbReference type="Proteomes" id="UP000784294"/>
    </source>
</evidence>
<sequence>MCTELSLLSARLMGENVVVTGAGAEVARSIATGANSASATTASEDASGSVFYWPGAGCPSKSVKLARTLQNQISFCRFFHFTNRGVTSPGIFENSRTYELSIVAPQRWLHN</sequence>
<protein>
    <submittedName>
        <fullName evidence="1">Uncharacterized protein</fullName>
    </submittedName>
</protein>
<evidence type="ECO:0000313" key="1">
    <source>
        <dbReference type="EMBL" id="VEL27378.1"/>
    </source>
</evidence>
<dbReference type="Proteomes" id="UP000784294">
    <property type="component" value="Unassembled WGS sequence"/>
</dbReference>
<proteinExistence type="predicted"/>
<name>A0A3S5A4E8_9PLAT</name>
<dbReference type="EMBL" id="CAAALY010086835">
    <property type="protein sequence ID" value="VEL27378.1"/>
    <property type="molecule type" value="Genomic_DNA"/>
</dbReference>
<organism evidence="1 2">
    <name type="scientific">Protopolystoma xenopodis</name>
    <dbReference type="NCBI Taxonomy" id="117903"/>
    <lineage>
        <taxon>Eukaryota</taxon>
        <taxon>Metazoa</taxon>
        <taxon>Spiralia</taxon>
        <taxon>Lophotrochozoa</taxon>
        <taxon>Platyhelminthes</taxon>
        <taxon>Monogenea</taxon>
        <taxon>Polyopisthocotylea</taxon>
        <taxon>Polystomatidea</taxon>
        <taxon>Polystomatidae</taxon>
        <taxon>Protopolystoma</taxon>
    </lineage>
</organism>
<dbReference type="AlphaFoldDB" id="A0A3S5A4E8"/>
<gene>
    <name evidence="1" type="ORF">PXEA_LOCUS20818</name>
</gene>
<keyword evidence="2" id="KW-1185">Reference proteome</keyword>
<comment type="caution">
    <text evidence="1">The sequence shown here is derived from an EMBL/GenBank/DDBJ whole genome shotgun (WGS) entry which is preliminary data.</text>
</comment>
<reference evidence="1" key="1">
    <citation type="submission" date="2018-11" db="EMBL/GenBank/DDBJ databases">
        <authorList>
            <consortium name="Pathogen Informatics"/>
        </authorList>
    </citation>
    <scope>NUCLEOTIDE SEQUENCE</scope>
</reference>
<accession>A0A3S5A4E8</accession>